<dbReference type="PROSITE" id="PS51013">
    <property type="entry name" value="PANNEXIN"/>
    <property type="match status" value="1"/>
</dbReference>
<evidence type="ECO:0000256" key="3">
    <source>
        <dbReference type="ARBA" id="ARBA00022475"/>
    </source>
</evidence>
<dbReference type="AlphaFoldDB" id="Q9NCL5"/>
<keyword evidence="6 9" id="KW-0406">Ion transport</keyword>
<keyword evidence="5 9" id="KW-1133">Transmembrane helix</keyword>
<accession>Q9NCL5</accession>
<keyword evidence="7 9" id="KW-0472">Membrane</keyword>
<dbReference type="PANTHER" id="PTHR11893:SF36">
    <property type="entry name" value="INNEXIN-5"/>
    <property type="match status" value="1"/>
</dbReference>
<keyword evidence="2 9" id="KW-0813">Transport</keyword>
<dbReference type="EMBL" id="AF207819">
    <property type="protein sequence ID" value="AAF75840.1"/>
    <property type="molecule type" value="mRNA"/>
</dbReference>
<evidence type="ECO:0000313" key="11">
    <source>
        <dbReference type="EMBL" id="AAF75840.1"/>
    </source>
</evidence>
<dbReference type="PANTHER" id="PTHR11893">
    <property type="entry name" value="INNEXIN"/>
    <property type="match status" value="1"/>
</dbReference>
<evidence type="ECO:0000256" key="4">
    <source>
        <dbReference type="ARBA" id="ARBA00022692"/>
    </source>
</evidence>
<evidence type="ECO:0000256" key="10">
    <source>
        <dbReference type="SAM" id="MobiDB-lite"/>
    </source>
</evidence>
<feature type="region of interest" description="Disordered" evidence="10">
    <location>
        <begin position="158"/>
        <end position="183"/>
    </location>
</feature>
<protein>
    <recommendedName>
        <fullName evidence="9">Innexin</fullName>
    </recommendedName>
</protein>
<reference evidence="11" key="1">
    <citation type="submission" date="1999-11" db="EMBL/GenBank/DDBJ databases">
        <authorList>
            <person name="Panchin Y.V."/>
            <person name="Kelmanson I.V."/>
            <person name="Matz M.V."/>
            <person name="Lukyanov K.A."/>
            <person name="Usman N.Y."/>
            <person name="Lukyanov S.A."/>
        </authorList>
    </citation>
    <scope>NUCLEOTIDE SEQUENCE</scope>
</reference>
<feature type="compositionally biased region" description="Basic and acidic residues" evidence="10">
    <location>
        <begin position="158"/>
        <end position="179"/>
    </location>
</feature>
<dbReference type="Pfam" id="PF00876">
    <property type="entry name" value="Innexin"/>
    <property type="match status" value="1"/>
</dbReference>
<feature type="transmembrane region" description="Helical" evidence="9">
    <location>
        <begin position="231"/>
        <end position="252"/>
    </location>
</feature>
<keyword evidence="4 9" id="KW-0812">Transmembrane</keyword>
<comment type="function">
    <text evidence="9">Structural component of the gap junctions.</text>
</comment>
<dbReference type="GO" id="GO:0034220">
    <property type="term" value="P:monoatomic ion transmembrane transport"/>
    <property type="evidence" value="ECO:0007669"/>
    <property type="project" value="UniProtKB-KW"/>
</dbReference>
<keyword evidence="3" id="KW-1003">Cell membrane</keyword>
<evidence type="ECO:0000256" key="7">
    <source>
        <dbReference type="ARBA" id="ARBA00023136"/>
    </source>
</evidence>
<dbReference type="GO" id="GO:0005886">
    <property type="term" value="C:plasma membrane"/>
    <property type="evidence" value="ECO:0007669"/>
    <property type="project" value="UniProtKB-SubCell"/>
</dbReference>
<feature type="transmembrane region" description="Helical" evidence="9">
    <location>
        <begin position="109"/>
        <end position="131"/>
    </location>
</feature>
<keyword evidence="8 9" id="KW-0407">Ion channel</keyword>
<evidence type="ECO:0000256" key="2">
    <source>
        <dbReference type="ARBA" id="ARBA00022448"/>
    </source>
</evidence>
<evidence type="ECO:0000256" key="8">
    <source>
        <dbReference type="ARBA" id="ARBA00023303"/>
    </source>
</evidence>
<dbReference type="InterPro" id="IPR000990">
    <property type="entry name" value="Innexin"/>
</dbReference>
<feature type="transmembrane region" description="Helical" evidence="9">
    <location>
        <begin position="317"/>
        <end position="341"/>
    </location>
</feature>
<organism evidence="11">
    <name type="scientific">Girardia tigrina</name>
    <name type="common">Planarian</name>
    <name type="synonym">Dugesia tigrina</name>
    <dbReference type="NCBI Taxonomy" id="6162"/>
    <lineage>
        <taxon>Eukaryota</taxon>
        <taxon>Metazoa</taxon>
        <taxon>Spiralia</taxon>
        <taxon>Lophotrochozoa</taxon>
        <taxon>Platyhelminthes</taxon>
        <taxon>Rhabditophora</taxon>
        <taxon>Seriata</taxon>
        <taxon>Tricladida</taxon>
        <taxon>Continenticola</taxon>
        <taxon>Geoplanoidea</taxon>
        <taxon>Dugesiidae</taxon>
        <taxon>Girardia</taxon>
    </lineage>
</organism>
<comment type="subcellular location">
    <subcellularLocation>
        <location evidence="1 9">Cell membrane</location>
        <topology evidence="1 9">Multi-pass membrane protein</topology>
    </subcellularLocation>
</comment>
<evidence type="ECO:0000256" key="1">
    <source>
        <dbReference type="ARBA" id="ARBA00004651"/>
    </source>
</evidence>
<evidence type="ECO:0000256" key="5">
    <source>
        <dbReference type="ARBA" id="ARBA00022989"/>
    </source>
</evidence>
<name>Q9NCL5_GIRTI</name>
<evidence type="ECO:0000256" key="9">
    <source>
        <dbReference type="RuleBase" id="RU010713"/>
    </source>
</evidence>
<sequence length="439" mass="51740">MVFNTGLLAFVQGLKLFSLRTRRDDDFTDRLSHHYTALFLLITSILISSKQYVGDPIHCWVPKEFSDPWQKYANNYCWIKNTYTVPSYDFMSIPKPDERKKLEINYYQWVPIVLLIQSLLFYFPTIIWRILNWTVGINIQDMIGKAMDVCSTIRTVPEKEKNDKTESKDEKEEQSSSKEEEPEVPGIIRDIANHLEISIEFVEKSKSNFVKALRNLFVCGFGSRKYGSYLITLYFVTKLLYIINVIGQIFLLTHSLNVLVRFFGFKVLSDLGKGDDWKSTGHFPRVTMCDFQIRNLGQRTNYSVQCVLPINLFNKKIYIFIWFWIFLVSILTVYSFFHWIFRMLSFQKVKFIRGLLLKGLNKWSGGDNDLLRSFINDYLKSDGVFLMYLIYINSGDIVTTQLLEVLWFRFKQKNKDSLKITMTNMRMILNSYDSHYSNN</sequence>
<comment type="similarity">
    <text evidence="9">Belongs to the pannexin family.</text>
</comment>
<dbReference type="GO" id="GO:0005243">
    <property type="term" value="F:gap junction channel activity"/>
    <property type="evidence" value="ECO:0007669"/>
    <property type="project" value="TreeGrafter"/>
</dbReference>
<dbReference type="GO" id="GO:0005921">
    <property type="term" value="C:gap junction"/>
    <property type="evidence" value="ECO:0007669"/>
    <property type="project" value="UniProtKB-UniRule"/>
</dbReference>
<feature type="transmembrane region" description="Helical" evidence="9">
    <location>
        <begin position="385"/>
        <end position="408"/>
    </location>
</feature>
<reference evidence="11" key="2">
    <citation type="journal article" date="2000" name="Curr. Biol.">
        <title>A ubiquitous family of putative gap junction molecules.</title>
        <authorList>
            <person name="Panchin Y."/>
            <person name="Kelmanson I."/>
            <person name="Matz M."/>
            <person name="Lukyanov K."/>
            <person name="Usman N."/>
            <person name="Lukyanov S."/>
        </authorList>
    </citation>
    <scope>NUCLEOTIDE SEQUENCE</scope>
</reference>
<evidence type="ECO:0000256" key="6">
    <source>
        <dbReference type="ARBA" id="ARBA00023065"/>
    </source>
</evidence>
<dbReference type="PRINTS" id="PR01262">
    <property type="entry name" value="INNEXIN"/>
</dbReference>
<gene>
    <name evidence="11" type="primary">Panx1</name>
    <name evidence="9" type="synonym">inx</name>
</gene>
<proteinExistence type="evidence at transcript level"/>